<proteinExistence type="inferred from homology"/>
<protein>
    <recommendedName>
        <fullName evidence="4">DNA mismatch repair protein MutL</fullName>
    </recommendedName>
</protein>
<dbReference type="PANTHER" id="PTHR10073:SF12">
    <property type="entry name" value="DNA MISMATCH REPAIR PROTEIN MLH1"/>
    <property type="match status" value="1"/>
</dbReference>
<evidence type="ECO:0000259" key="5">
    <source>
        <dbReference type="SMART" id="SM00853"/>
    </source>
</evidence>
<dbReference type="InterPro" id="IPR037198">
    <property type="entry name" value="MutL_C_sf"/>
</dbReference>
<name>A0A1M6L6B7_9FIRM</name>
<dbReference type="Gene3D" id="3.30.230.10">
    <property type="match status" value="1"/>
</dbReference>
<comment type="function">
    <text evidence="4">This protein is involved in the repair of mismatches in DNA. It is required for dam-dependent methyl-directed DNA mismatch repair. May act as a 'molecular matchmaker', a protein that promotes the formation of a stable complex between two or more DNA-binding proteins in an ATP-dependent manner without itself being part of a final effector complex.</text>
</comment>
<dbReference type="SMART" id="SM01340">
    <property type="entry name" value="DNA_mis_repair"/>
    <property type="match status" value="1"/>
</dbReference>
<dbReference type="Pfam" id="PF08676">
    <property type="entry name" value="MutL_C"/>
    <property type="match status" value="1"/>
</dbReference>
<gene>
    <name evidence="4" type="primary">mutL</name>
    <name evidence="7" type="ORF">SAMN02745883_00085</name>
</gene>
<keyword evidence="2 4" id="KW-0227">DNA damage</keyword>
<evidence type="ECO:0000259" key="6">
    <source>
        <dbReference type="SMART" id="SM01340"/>
    </source>
</evidence>
<dbReference type="GO" id="GO:0032300">
    <property type="term" value="C:mismatch repair complex"/>
    <property type="evidence" value="ECO:0007669"/>
    <property type="project" value="InterPro"/>
</dbReference>
<dbReference type="InterPro" id="IPR038973">
    <property type="entry name" value="MutL/Mlh/Pms-like"/>
</dbReference>
<dbReference type="FunFam" id="3.30.565.10:FF:000003">
    <property type="entry name" value="DNA mismatch repair endonuclease MutL"/>
    <property type="match status" value="1"/>
</dbReference>
<dbReference type="InterPro" id="IPR042120">
    <property type="entry name" value="MutL_C_dimsub"/>
</dbReference>
<reference evidence="7 8" key="1">
    <citation type="submission" date="2016-11" db="EMBL/GenBank/DDBJ databases">
        <authorList>
            <person name="Jaros S."/>
            <person name="Januszkiewicz K."/>
            <person name="Wedrychowicz H."/>
        </authorList>
    </citation>
    <scope>NUCLEOTIDE SEQUENCE [LARGE SCALE GENOMIC DNA]</scope>
    <source>
        <strain evidence="7 8">DSM 14501</strain>
    </source>
</reference>
<dbReference type="PROSITE" id="PS00058">
    <property type="entry name" value="DNA_MISMATCH_REPAIR_1"/>
    <property type="match status" value="1"/>
</dbReference>
<dbReference type="InterPro" id="IPR002099">
    <property type="entry name" value="MutL/Mlh/PMS"/>
</dbReference>
<evidence type="ECO:0000256" key="2">
    <source>
        <dbReference type="ARBA" id="ARBA00022763"/>
    </source>
</evidence>
<dbReference type="CDD" id="cd16926">
    <property type="entry name" value="HATPase_MutL-MLH-PMS-like"/>
    <property type="match status" value="1"/>
</dbReference>
<dbReference type="InterPro" id="IPR020667">
    <property type="entry name" value="DNA_mismatch_repair_MutL"/>
</dbReference>
<dbReference type="SUPFAM" id="SSF54211">
    <property type="entry name" value="Ribosomal protein S5 domain 2-like"/>
    <property type="match status" value="1"/>
</dbReference>
<dbReference type="EMBL" id="FRAJ01000003">
    <property type="protein sequence ID" value="SHJ66599.1"/>
    <property type="molecule type" value="Genomic_DNA"/>
</dbReference>
<evidence type="ECO:0000313" key="8">
    <source>
        <dbReference type="Proteomes" id="UP000184082"/>
    </source>
</evidence>
<dbReference type="InterPro" id="IPR014721">
    <property type="entry name" value="Ribsml_uS5_D2-typ_fold_subgr"/>
</dbReference>
<dbReference type="GO" id="GO:0140664">
    <property type="term" value="F:ATP-dependent DNA damage sensor activity"/>
    <property type="evidence" value="ECO:0007669"/>
    <property type="project" value="InterPro"/>
</dbReference>
<dbReference type="GO" id="GO:0030983">
    <property type="term" value="F:mismatched DNA binding"/>
    <property type="evidence" value="ECO:0007669"/>
    <property type="project" value="InterPro"/>
</dbReference>
<dbReference type="Proteomes" id="UP000184082">
    <property type="component" value="Unassembled WGS sequence"/>
</dbReference>
<dbReference type="NCBIfam" id="TIGR00585">
    <property type="entry name" value="mutl"/>
    <property type="match status" value="1"/>
</dbReference>
<dbReference type="GO" id="GO:0005524">
    <property type="term" value="F:ATP binding"/>
    <property type="evidence" value="ECO:0007669"/>
    <property type="project" value="InterPro"/>
</dbReference>
<dbReference type="InterPro" id="IPR013507">
    <property type="entry name" value="DNA_mismatch_S5_2-like"/>
</dbReference>
<dbReference type="Pfam" id="PF01119">
    <property type="entry name" value="DNA_mis_repair"/>
    <property type="match status" value="1"/>
</dbReference>
<dbReference type="CDD" id="cd00782">
    <property type="entry name" value="MutL_Trans"/>
    <property type="match status" value="1"/>
</dbReference>
<dbReference type="InterPro" id="IPR014790">
    <property type="entry name" value="MutL_C"/>
</dbReference>
<dbReference type="SUPFAM" id="SSF55874">
    <property type="entry name" value="ATPase domain of HSP90 chaperone/DNA topoisomerase II/histidine kinase"/>
    <property type="match status" value="1"/>
</dbReference>
<evidence type="ECO:0000313" key="7">
    <source>
        <dbReference type="EMBL" id="SHJ66599.1"/>
    </source>
</evidence>
<keyword evidence="3 4" id="KW-0234">DNA repair</keyword>
<dbReference type="HAMAP" id="MF_00149">
    <property type="entry name" value="DNA_mis_repair"/>
    <property type="match status" value="1"/>
</dbReference>
<sequence length="631" mass="72909">MFKRIKKLDEKITNKIAAGEVIERPASVVKELVENSIDADAKAITIEIKNAGKTYIRITDDGIGIYRDDIELAFERHATSKISSDRDIYNLNSLGFRGEALASIASVSNVEIITKTKDDEFGIRAEFRNGKIVYKNEVGCPVGTTIIIKDLFYNTPVRYKFLKSDATETNYISILVNKLALSHPEISFRYIINNKNIFTTPGNKDIYSAILSIYDKEIAKNLIEIYNKKDDVKLRGYISNINYSRGNRQMQSIFVNGRYIKSKIITKAIDEAYKTLLPLNKYPACFLYLDINPNMIDVNIHPAKTEIRFHNEEFIKNFISNTIKEKLLNTNLIPTIKMEKKSAKMDNNISELDKNITVKNKDINIEKVINDISKQLVIDTTNKDFSLKKNEYIVKEDKHLSKPKEYPLSNIDTYIKKAVNIRKKEKNTVLKESNLKYDGTFFDDLVIIGQLFSTYIICEKDEKMYIIDQHVAHERILYEKYLNSYLKSDIISQILLEPIIIELNYLDKEVIFQNMNIFENLGYKIDDFGYNTVILREVPVLFGTPVAKSFFLEILEKLSNNIKNNYELKEEKIIQTACKNAIKANDSLKFIEIDKLIKELQETKNPFTCPHGRPIIISISKSEIERKFLRT</sequence>
<dbReference type="AlphaFoldDB" id="A0A1M6L6B7"/>
<dbReference type="GO" id="GO:0006298">
    <property type="term" value="P:mismatch repair"/>
    <property type="evidence" value="ECO:0007669"/>
    <property type="project" value="UniProtKB-UniRule"/>
</dbReference>
<evidence type="ECO:0000256" key="1">
    <source>
        <dbReference type="ARBA" id="ARBA00006082"/>
    </source>
</evidence>
<dbReference type="PANTHER" id="PTHR10073">
    <property type="entry name" value="DNA MISMATCH REPAIR PROTEIN MLH, PMS, MUTL"/>
    <property type="match status" value="1"/>
</dbReference>
<dbReference type="GO" id="GO:0016887">
    <property type="term" value="F:ATP hydrolysis activity"/>
    <property type="evidence" value="ECO:0007669"/>
    <property type="project" value="InterPro"/>
</dbReference>
<dbReference type="SMART" id="SM00853">
    <property type="entry name" value="MutL_C"/>
    <property type="match status" value="1"/>
</dbReference>
<evidence type="ECO:0000256" key="3">
    <source>
        <dbReference type="ARBA" id="ARBA00023204"/>
    </source>
</evidence>
<comment type="similarity">
    <text evidence="1 4">Belongs to the DNA mismatch repair MutL/HexB family.</text>
</comment>
<dbReference type="RefSeq" id="WP_072965398.1">
    <property type="nucleotide sequence ID" value="NZ_FRAJ01000003.1"/>
</dbReference>
<dbReference type="Gene3D" id="3.30.565.10">
    <property type="entry name" value="Histidine kinase-like ATPase, C-terminal domain"/>
    <property type="match status" value="1"/>
</dbReference>
<feature type="domain" description="DNA mismatch repair protein S5" evidence="6">
    <location>
        <begin position="210"/>
        <end position="328"/>
    </location>
</feature>
<evidence type="ECO:0000256" key="4">
    <source>
        <dbReference type="HAMAP-Rule" id="MF_00149"/>
    </source>
</evidence>
<dbReference type="Gene3D" id="3.30.1370.100">
    <property type="entry name" value="MutL, C-terminal domain, regulatory subdomain"/>
    <property type="match status" value="1"/>
</dbReference>
<accession>A0A1M6L6B7</accession>
<dbReference type="Pfam" id="PF13589">
    <property type="entry name" value="HATPase_c_3"/>
    <property type="match status" value="1"/>
</dbReference>
<dbReference type="InterPro" id="IPR042121">
    <property type="entry name" value="MutL_C_regsub"/>
</dbReference>
<dbReference type="InterPro" id="IPR014762">
    <property type="entry name" value="DNA_mismatch_repair_CS"/>
</dbReference>
<dbReference type="InterPro" id="IPR036890">
    <property type="entry name" value="HATPase_C_sf"/>
</dbReference>
<dbReference type="STRING" id="1121266.SAMN02745883_00085"/>
<organism evidence="7 8">
    <name type="scientific">Caminicella sporogenes DSM 14501</name>
    <dbReference type="NCBI Taxonomy" id="1121266"/>
    <lineage>
        <taxon>Bacteria</taxon>
        <taxon>Bacillati</taxon>
        <taxon>Bacillota</taxon>
        <taxon>Clostridia</taxon>
        <taxon>Peptostreptococcales</taxon>
        <taxon>Caminicellaceae</taxon>
        <taxon>Caminicella</taxon>
    </lineage>
</organism>
<dbReference type="SUPFAM" id="SSF118116">
    <property type="entry name" value="DNA mismatch repair protein MutL"/>
    <property type="match status" value="1"/>
</dbReference>
<dbReference type="InterPro" id="IPR020568">
    <property type="entry name" value="Ribosomal_Su5_D2-typ_SF"/>
</dbReference>
<feature type="domain" description="MutL C-terminal dimerisation" evidence="5">
    <location>
        <begin position="447"/>
        <end position="588"/>
    </location>
</feature>
<keyword evidence="8" id="KW-1185">Reference proteome</keyword>
<dbReference type="Gene3D" id="3.30.1540.20">
    <property type="entry name" value="MutL, C-terminal domain, dimerisation subdomain"/>
    <property type="match status" value="1"/>
</dbReference>